<organism evidence="2">
    <name type="scientific">uncultured Rubrobacteraceae bacterium</name>
    <dbReference type="NCBI Taxonomy" id="349277"/>
    <lineage>
        <taxon>Bacteria</taxon>
        <taxon>Bacillati</taxon>
        <taxon>Actinomycetota</taxon>
        <taxon>Rubrobacteria</taxon>
        <taxon>Rubrobacterales</taxon>
        <taxon>Rubrobacteraceae</taxon>
        <taxon>environmental samples</taxon>
    </lineage>
</organism>
<dbReference type="PANTHER" id="PTHR33336:SF15">
    <property type="entry name" value="ABM DOMAIN-CONTAINING PROTEIN"/>
    <property type="match status" value="1"/>
</dbReference>
<accession>A0A6J4QZH6</accession>
<dbReference type="SUPFAM" id="SSF54909">
    <property type="entry name" value="Dimeric alpha+beta barrel"/>
    <property type="match status" value="1"/>
</dbReference>
<dbReference type="AlphaFoldDB" id="A0A6J4QZH6"/>
<gene>
    <name evidence="2" type="ORF">AVDCRST_MAG02-2056</name>
</gene>
<dbReference type="Gene3D" id="3.30.70.100">
    <property type="match status" value="1"/>
</dbReference>
<dbReference type="Pfam" id="PF03992">
    <property type="entry name" value="ABM"/>
    <property type="match status" value="1"/>
</dbReference>
<dbReference type="EMBL" id="CADCVH010000069">
    <property type="protein sequence ID" value="CAA9459706.1"/>
    <property type="molecule type" value="Genomic_DNA"/>
</dbReference>
<dbReference type="InterPro" id="IPR050744">
    <property type="entry name" value="AI-2_Isomerase_LsrG"/>
</dbReference>
<protein>
    <recommendedName>
        <fullName evidence="1">ABM domain-containing protein</fullName>
    </recommendedName>
</protein>
<reference evidence="2" key="1">
    <citation type="submission" date="2020-02" db="EMBL/GenBank/DDBJ databases">
        <authorList>
            <person name="Meier V. D."/>
        </authorList>
    </citation>
    <scope>NUCLEOTIDE SEQUENCE</scope>
    <source>
        <strain evidence="2">AVDCRST_MAG02</strain>
    </source>
</reference>
<name>A0A6J4QZH6_9ACTN</name>
<sequence>MSEVVVLASLVARPGKEAEAEEFLLDLVASAHGEEGCVLFALHRGADDPRRLAFVERWASRDLLERHLAGEHLQNALQRAGQLFSQAPDITVYEAVPGGQDDKGSLSGNAGG</sequence>
<feature type="domain" description="ABM" evidence="1">
    <location>
        <begin position="4"/>
        <end position="93"/>
    </location>
</feature>
<dbReference type="GO" id="GO:0003824">
    <property type="term" value="F:catalytic activity"/>
    <property type="evidence" value="ECO:0007669"/>
    <property type="project" value="TreeGrafter"/>
</dbReference>
<evidence type="ECO:0000259" key="1">
    <source>
        <dbReference type="PROSITE" id="PS51725"/>
    </source>
</evidence>
<dbReference type="InterPro" id="IPR011008">
    <property type="entry name" value="Dimeric_a/b-barrel"/>
</dbReference>
<evidence type="ECO:0000313" key="2">
    <source>
        <dbReference type="EMBL" id="CAA9459706.1"/>
    </source>
</evidence>
<dbReference type="InterPro" id="IPR007138">
    <property type="entry name" value="ABM_dom"/>
</dbReference>
<proteinExistence type="predicted"/>
<dbReference type="PANTHER" id="PTHR33336">
    <property type="entry name" value="QUINOL MONOOXYGENASE YGIN-RELATED"/>
    <property type="match status" value="1"/>
</dbReference>
<dbReference type="PROSITE" id="PS51725">
    <property type="entry name" value="ABM"/>
    <property type="match status" value="1"/>
</dbReference>